<evidence type="ECO:0000256" key="1">
    <source>
        <dbReference type="SAM" id="MobiDB-lite"/>
    </source>
</evidence>
<feature type="compositionally biased region" description="Low complexity" evidence="1">
    <location>
        <begin position="22"/>
        <end position="46"/>
    </location>
</feature>
<proteinExistence type="predicted"/>
<organism evidence="2 3">
    <name type="scientific">Alternaria tenuissima</name>
    <dbReference type="NCBI Taxonomy" id="119927"/>
    <lineage>
        <taxon>Eukaryota</taxon>
        <taxon>Fungi</taxon>
        <taxon>Dikarya</taxon>
        <taxon>Ascomycota</taxon>
        <taxon>Pezizomycotina</taxon>
        <taxon>Dothideomycetes</taxon>
        <taxon>Pleosporomycetidae</taxon>
        <taxon>Pleosporales</taxon>
        <taxon>Pleosporineae</taxon>
        <taxon>Pleosporaceae</taxon>
        <taxon>Alternaria</taxon>
        <taxon>Alternaria sect. Alternaria</taxon>
        <taxon>Alternaria alternata complex</taxon>
    </lineage>
</organism>
<reference evidence="3" key="1">
    <citation type="journal article" date="2019" name="bioRxiv">
        <title>Genomics, evolutionary history and diagnostics of the Alternaria alternata species group including apple and Asian pear pathotypes.</title>
        <authorList>
            <person name="Armitage A.D."/>
            <person name="Cockerton H.M."/>
            <person name="Sreenivasaprasad S."/>
            <person name="Woodhall J.W."/>
            <person name="Lane C.R."/>
            <person name="Harrison R.J."/>
            <person name="Clarkson J.P."/>
        </authorList>
    </citation>
    <scope>NUCLEOTIDE SEQUENCE [LARGE SCALE GENOMIC DNA]</scope>
    <source>
        <strain evidence="3">FERA 1082</strain>
    </source>
</reference>
<dbReference type="AlphaFoldDB" id="A0A4Q4LXP7"/>
<gene>
    <name evidence="2" type="ORF">AA0114_g12913</name>
</gene>
<evidence type="ECO:0000313" key="2">
    <source>
        <dbReference type="EMBL" id="RYN22183.1"/>
    </source>
</evidence>
<sequence length="277" mass="30628">MNGGGNTGTSGPTNGIAGAGVNGPSNGSTTNGSTNGPTNGSTNNGPLVESGRRRNVLHARVLEKWKEMGRPVHETSDGEYILSYKELSRQGKPYGYEFLIMSPYTPFFEIKTGSEASEKDAYLAAENKHKIETDPGSEKFAPWTYRNRDDYQDLLFTATKPRKQAKYGTRGRTGDTQCAVVWKNGKMPDSNKLLSPTGVAPAPQSQFISLKARVEEMETKQNSVFQSFTEQVSRLEKQQSSMMEMFENSQKVLTQQQEMQAKQAQLLAEMMKKMGLS</sequence>
<name>A0A4Q4LXP7_9PLEO</name>
<accession>A0A4Q4LXP7</accession>
<feature type="region of interest" description="Disordered" evidence="1">
    <location>
        <begin position="1"/>
        <end position="53"/>
    </location>
</feature>
<dbReference type="EMBL" id="PDXA01000115">
    <property type="protein sequence ID" value="RYN22183.1"/>
    <property type="molecule type" value="Genomic_DNA"/>
</dbReference>
<dbReference type="Proteomes" id="UP000292402">
    <property type="component" value="Unassembled WGS sequence"/>
</dbReference>
<evidence type="ECO:0000313" key="3">
    <source>
        <dbReference type="Proteomes" id="UP000292402"/>
    </source>
</evidence>
<protein>
    <submittedName>
        <fullName evidence="2">Uncharacterized protein</fullName>
    </submittedName>
</protein>
<comment type="caution">
    <text evidence="2">The sequence shown here is derived from an EMBL/GenBank/DDBJ whole genome shotgun (WGS) entry which is preliminary data.</text>
</comment>